<dbReference type="SUPFAM" id="SSF53474">
    <property type="entry name" value="alpha/beta-Hydrolases"/>
    <property type="match status" value="1"/>
</dbReference>
<organism evidence="3 4">
    <name type="scientific">Vitrella brassicaformis (strain CCMP3155)</name>
    <dbReference type="NCBI Taxonomy" id="1169540"/>
    <lineage>
        <taxon>Eukaryota</taxon>
        <taxon>Sar</taxon>
        <taxon>Alveolata</taxon>
        <taxon>Colpodellida</taxon>
        <taxon>Vitrellaceae</taxon>
        <taxon>Vitrella</taxon>
    </lineage>
</organism>
<protein>
    <recommendedName>
        <fullName evidence="2">Photolyase/cryptochrome alpha/beta domain-containing protein</fullName>
    </recommendedName>
</protein>
<evidence type="ECO:0000259" key="2">
    <source>
        <dbReference type="PROSITE" id="PS51645"/>
    </source>
</evidence>
<dbReference type="PROSITE" id="PS51645">
    <property type="entry name" value="PHR_CRY_ALPHA_BETA"/>
    <property type="match status" value="1"/>
</dbReference>
<dbReference type="Gene3D" id="3.40.50.1820">
    <property type="entry name" value="alpha/beta hydrolase"/>
    <property type="match status" value="1"/>
</dbReference>
<dbReference type="SUPFAM" id="SSF52425">
    <property type="entry name" value="Cryptochrome/photolyase, N-terminal domain"/>
    <property type="match status" value="1"/>
</dbReference>
<evidence type="ECO:0000313" key="3">
    <source>
        <dbReference type="EMBL" id="CEM35645.1"/>
    </source>
</evidence>
<dbReference type="Gene3D" id="1.25.40.80">
    <property type="match status" value="1"/>
</dbReference>
<sequence length="786" mass="85827">MHMQSDAVRLRAQDQEAAAFLSTTKTPLSTAPRERRGLLRMSAAGRQAVTARNDLPALATGGSSLVVYSLTDLRVHDHPALYAASQQSDRCIPVFIFDPAALDEVSPTRLQLLLSALSQLRDALRQRNSDLFLFQGDTQAVIGDLIASKAITDVLFHDSPEYAQQRWKDEVMRAAQEKGAAFHAWSAPLRPLSTPTSALPSSFPAYAKRFRKGKVMPPLPAPATLPPAPPNADIDRSLTEVPSFVDALKLTEESIEGSTSDAATLLNARIALTPESALFGFASGRPPSLANGDSIDVLPSTSASSFGEASALAKLDEYITMGDLDFAKAAIKSTANSTLSLEQRSVQRMAAKSVKDAYFRGEAFTRAFAESVGFGCLSLREIASARRRRRAVELPLRSIEREYVEWKEWHRLLAYQDISPSPPSSLPRMSWSDTPLETRYYHWRGFLVRYIKSATQHDPAKPKVLLVHGFGASADQWRKTMAVLQQHYEVFAIDMLGFGHSEKPRLTFTQYTWESLLRDFVLEVVRGPYYVAGNSIGGYMAQSLAADTRDLCRGTILLNSAGRVFTPAEYVNVTASLGGTMEEATRGYAQPLPPYSAPPERLLQLFATGLYLYLKTQTPSICKRLYPTNGTAVEDGIIDCILRDSADPGAIGVIASGAKLPPQRSHNELIAKFGRPVLILQGLLDPLNNATARMEAFQRLGDLIETAPLPAGHCPHDELPTEVANEMVKFIQRTEAKPVVSSGAPPAARDARERAVGAGDSPLQRSVVDENILEDAEAALAKQVVK</sequence>
<name>A0A0G4GX81_VITBC</name>
<accession>A0A0G4GX81</accession>
<dbReference type="PANTHER" id="PTHR47832">
    <property type="entry name" value="DNA PHOTOLYASE"/>
    <property type="match status" value="1"/>
</dbReference>
<dbReference type="InParanoid" id="A0A0G4GX81"/>
<dbReference type="InterPro" id="IPR036155">
    <property type="entry name" value="Crypto/Photolyase_N_sf"/>
</dbReference>
<dbReference type="Pfam" id="PF12697">
    <property type="entry name" value="Abhydrolase_6"/>
    <property type="match status" value="1"/>
</dbReference>
<dbReference type="InterPro" id="IPR014729">
    <property type="entry name" value="Rossmann-like_a/b/a_fold"/>
</dbReference>
<feature type="region of interest" description="Disordered" evidence="1">
    <location>
        <begin position="739"/>
        <end position="761"/>
    </location>
</feature>
<dbReference type="EMBL" id="CDMY01000859">
    <property type="protein sequence ID" value="CEM35645.1"/>
    <property type="molecule type" value="Genomic_DNA"/>
</dbReference>
<dbReference type="InterPro" id="IPR006050">
    <property type="entry name" value="DNA_photolyase_N"/>
</dbReference>
<dbReference type="Gene3D" id="3.40.50.620">
    <property type="entry name" value="HUPs"/>
    <property type="match status" value="1"/>
</dbReference>
<keyword evidence="4" id="KW-1185">Reference proteome</keyword>
<evidence type="ECO:0000313" key="4">
    <source>
        <dbReference type="Proteomes" id="UP000041254"/>
    </source>
</evidence>
<dbReference type="STRING" id="1169540.A0A0G4GX81"/>
<dbReference type="Pfam" id="PF00875">
    <property type="entry name" value="DNA_photolyase"/>
    <property type="match status" value="1"/>
</dbReference>
<reference evidence="3 4" key="1">
    <citation type="submission" date="2014-11" db="EMBL/GenBank/DDBJ databases">
        <authorList>
            <person name="Zhu J."/>
            <person name="Qi W."/>
            <person name="Song R."/>
        </authorList>
    </citation>
    <scope>NUCLEOTIDE SEQUENCE [LARGE SCALE GENOMIC DNA]</scope>
</reference>
<dbReference type="OrthoDB" id="408373at2759"/>
<dbReference type="Proteomes" id="UP000041254">
    <property type="component" value="Unassembled WGS sequence"/>
</dbReference>
<gene>
    <name evidence="3" type="ORF">Vbra_889</name>
</gene>
<dbReference type="PRINTS" id="PR00111">
    <property type="entry name" value="ABHYDROLASE"/>
</dbReference>
<evidence type="ECO:0000256" key="1">
    <source>
        <dbReference type="SAM" id="MobiDB-lite"/>
    </source>
</evidence>
<dbReference type="InterPro" id="IPR029058">
    <property type="entry name" value="AB_hydrolase_fold"/>
</dbReference>
<feature type="domain" description="Photolyase/cryptochrome alpha/beta" evidence="2">
    <location>
        <begin position="63"/>
        <end position="190"/>
    </location>
</feature>
<dbReference type="PANTHER" id="PTHR47832:SF1">
    <property type="entry name" value="DNA PHOTOLYASE"/>
    <property type="match status" value="1"/>
</dbReference>
<dbReference type="AlphaFoldDB" id="A0A0G4GX81"/>
<dbReference type="VEuPathDB" id="CryptoDB:Vbra_889"/>
<proteinExistence type="predicted"/>
<dbReference type="InterPro" id="IPR000073">
    <property type="entry name" value="AB_hydrolase_1"/>
</dbReference>